<name>A0A0E9XM34_ANGAN</name>
<sequence length="43" mass="5344">MMYILDIFRISFKIKDKQQNTFLSRQQETKNKMITLRFFLISK</sequence>
<reference evidence="1" key="2">
    <citation type="journal article" date="2015" name="Fish Shellfish Immunol.">
        <title>Early steps in the European eel (Anguilla anguilla)-Vibrio vulnificus interaction in the gills: Role of the RtxA13 toxin.</title>
        <authorList>
            <person name="Callol A."/>
            <person name="Pajuelo D."/>
            <person name="Ebbesson L."/>
            <person name="Teles M."/>
            <person name="MacKenzie S."/>
            <person name="Amaro C."/>
        </authorList>
    </citation>
    <scope>NUCLEOTIDE SEQUENCE</scope>
</reference>
<organism evidence="1">
    <name type="scientific">Anguilla anguilla</name>
    <name type="common">European freshwater eel</name>
    <name type="synonym">Muraena anguilla</name>
    <dbReference type="NCBI Taxonomy" id="7936"/>
    <lineage>
        <taxon>Eukaryota</taxon>
        <taxon>Metazoa</taxon>
        <taxon>Chordata</taxon>
        <taxon>Craniata</taxon>
        <taxon>Vertebrata</taxon>
        <taxon>Euteleostomi</taxon>
        <taxon>Actinopterygii</taxon>
        <taxon>Neopterygii</taxon>
        <taxon>Teleostei</taxon>
        <taxon>Anguilliformes</taxon>
        <taxon>Anguillidae</taxon>
        <taxon>Anguilla</taxon>
    </lineage>
</organism>
<dbReference type="EMBL" id="GBXM01004795">
    <property type="protein sequence ID" value="JAI03783.1"/>
    <property type="molecule type" value="Transcribed_RNA"/>
</dbReference>
<evidence type="ECO:0000313" key="1">
    <source>
        <dbReference type="EMBL" id="JAI03783.1"/>
    </source>
</evidence>
<protein>
    <submittedName>
        <fullName evidence="1">Uncharacterized protein</fullName>
    </submittedName>
</protein>
<proteinExistence type="predicted"/>
<dbReference type="AlphaFoldDB" id="A0A0E9XM34"/>
<accession>A0A0E9XM34</accession>
<reference evidence="1" key="1">
    <citation type="submission" date="2014-11" db="EMBL/GenBank/DDBJ databases">
        <authorList>
            <person name="Amaro Gonzalez C."/>
        </authorList>
    </citation>
    <scope>NUCLEOTIDE SEQUENCE</scope>
</reference>